<dbReference type="SUPFAM" id="SSF54909">
    <property type="entry name" value="Dimeric alpha+beta barrel"/>
    <property type="match status" value="1"/>
</dbReference>
<dbReference type="Pfam" id="PF03795">
    <property type="entry name" value="YCII"/>
    <property type="match status" value="1"/>
</dbReference>
<gene>
    <name evidence="2" type="ORF">MNBD_CHLOROFLEXI01-4131</name>
</gene>
<dbReference type="AlphaFoldDB" id="A0A3B0UYA2"/>
<evidence type="ECO:0000313" key="2">
    <source>
        <dbReference type="EMBL" id="VAW31452.1"/>
    </source>
</evidence>
<accession>A0A3B0UYA2</accession>
<sequence>MRYILLIRSDEKLDDDATPEDWHAVMVAHQEWTAEVTERGMNPTGDALHPTAASKTVRFENNQAITTTDGPFAETKEQLGGFYIIDCESEAEALEMAAKLPVSAGSVEVRPVMEFD</sequence>
<feature type="domain" description="YCII-related" evidence="1">
    <location>
        <begin position="1"/>
        <end position="115"/>
    </location>
</feature>
<dbReference type="InterPro" id="IPR005545">
    <property type="entry name" value="YCII"/>
</dbReference>
<protein>
    <recommendedName>
        <fullName evidence="1">YCII-related domain-containing protein</fullName>
    </recommendedName>
</protein>
<dbReference type="PANTHER" id="PTHR35174:SF3">
    <property type="entry name" value="BLL7171 PROTEIN"/>
    <property type="match status" value="1"/>
</dbReference>
<dbReference type="Gene3D" id="3.30.70.1060">
    <property type="entry name" value="Dimeric alpha+beta barrel"/>
    <property type="match status" value="1"/>
</dbReference>
<evidence type="ECO:0000259" key="1">
    <source>
        <dbReference type="Pfam" id="PF03795"/>
    </source>
</evidence>
<dbReference type="PANTHER" id="PTHR35174">
    <property type="entry name" value="BLL7171 PROTEIN-RELATED"/>
    <property type="match status" value="1"/>
</dbReference>
<proteinExistence type="predicted"/>
<organism evidence="2">
    <name type="scientific">hydrothermal vent metagenome</name>
    <dbReference type="NCBI Taxonomy" id="652676"/>
    <lineage>
        <taxon>unclassified sequences</taxon>
        <taxon>metagenomes</taxon>
        <taxon>ecological metagenomes</taxon>
    </lineage>
</organism>
<dbReference type="EMBL" id="UOEU01000222">
    <property type="protein sequence ID" value="VAW31452.1"/>
    <property type="molecule type" value="Genomic_DNA"/>
</dbReference>
<name>A0A3B0UYA2_9ZZZZ</name>
<dbReference type="InterPro" id="IPR011008">
    <property type="entry name" value="Dimeric_a/b-barrel"/>
</dbReference>
<reference evidence="2" key="1">
    <citation type="submission" date="2018-06" db="EMBL/GenBank/DDBJ databases">
        <authorList>
            <person name="Zhirakovskaya E."/>
        </authorList>
    </citation>
    <scope>NUCLEOTIDE SEQUENCE</scope>
</reference>